<dbReference type="Proteomes" id="UP000663868">
    <property type="component" value="Unassembled WGS sequence"/>
</dbReference>
<dbReference type="EMBL" id="CAJOBB010029614">
    <property type="protein sequence ID" value="CAF4438073.1"/>
    <property type="molecule type" value="Genomic_DNA"/>
</dbReference>
<reference evidence="2" key="1">
    <citation type="submission" date="2021-02" db="EMBL/GenBank/DDBJ databases">
        <authorList>
            <person name="Nowell W R."/>
        </authorList>
    </citation>
    <scope>NUCLEOTIDE SEQUENCE</scope>
</reference>
<dbReference type="SUPFAM" id="SSF49562">
    <property type="entry name" value="C2 domain (Calcium/lipid-binding domain, CaLB)"/>
    <property type="match status" value="1"/>
</dbReference>
<organism evidence="2 3">
    <name type="scientific">Adineta steineri</name>
    <dbReference type="NCBI Taxonomy" id="433720"/>
    <lineage>
        <taxon>Eukaryota</taxon>
        <taxon>Metazoa</taxon>
        <taxon>Spiralia</taxon>
        <taxon>Gnathifera</taxon>
        <taxon>Rotifera</taxon>
        <taxon>Eurotatoria</taxon>
        <taxon>Bdelloidea</taxon>
        <taxon>Adinetida</taxon>
        <taxon>Adinetidae</taxon>
        <taxon>Adineta</taxon>
    </lineage>
</organism>
<accession>A0A820RFR8</accession>
<dbReference type="InterPro" id="IPR035892">
    <property type="entry name" value="C2_domain_sf"/>
</dbReference>
<feature type="non-terminal residue" evidence="2">
    <location>
        <position position="1"/>
    </location>
</feature>
<evidence type="ECO:0000259" key="1">
    <source>
        <dbReference type="PROSITE" id="PS50004"/>
    </source>
</evidence>
<feature type="domain" description="C2" evidence="1">
    <location>
        <begin position="1"/>
        <end position="76"/>
    </location>
</feature>
<dbReference type="Gene3D" id="2.60.40.150">
    <property type="entry name" value="C2 domain"/>
    <property type="match status" value="1"/>
</dbReference>
<name>A0A820RFR8_9BILA</name>
<dbReference type="Pfam" id="PF00168">
    <property type="entry name" value="C2"/>
    <property type="match status" value="1"/>
</dbReference>
<evidence type="ECO:0000313" key="3">
    <source>
        <dbReference type="Proteomes" id="UP000663868"/>
    </source>
</evidence>
<protein>
    <recommendedName>
        <fullName evidence="1">C2 domain-containing protein</fullName>
    </recommendedName>
</protein>
<evidence type="ECO:0000313" key="2">
    <source>
        <dbReference type="EMBL" id="CAF4438073.1"/>
    </source>
</evidence>
<proteinExistence type="predicted"/>
<dbReference type="InterPro" id="IPR000008">
    <property type="entry name" value="C2_dom"/>
</dbReference>
<dbReference type="AlphaFoldDB" id="A0A820RFR8"/>
<sequence>VHNANNVPSSAKFLGSPDPYVNIFYHGVKKQTNWQRSTCDPKWDETFDFPLNGIPIQNTDMLEVQLKDHETIGSNK</sequence>
<gene>
    <name evidence="2" type="ORF">KXQ929_LOCUS53204</name>
</gene>
<comment type="caution">
    <text evidence="2">The sequence shown here is derived from an EMBL/GenBank/DDBJ whole genome shotgun (WGS) entry which is preliminary data.</text>
</comment>
<dbReference type="PROSITE" id="PS50004">
    <property type="entry name" value="C2"/>
    <property type="match status" value="1"/>
</dbReference>